<dbReference type="InterPro" id="IPR032675">
    <property type="entry name" value="LRR_dom_sf"/>
</dbReference>
<feature type="compositionally biased region" description="Acidic residues" evidence="1">
    <location>
        <begin position="289"/>
        <end position="298"/>
    </location>
</feature>
<evidence type="ECO:0000256" key="1">
    <source>
        <dbReference type="SAM" id="MobiDB-lite"/>
    </source>
</evidence>
<evidence type="ECO:0000313" key="2">
    <source>
        <dbReference type="EMBL" id="NHZ42915.1"/>
    </source>
</evidence>
<accession>A0ABX0MEQ5</accession>
<gene>
    <name evidence="2" type="ORF">F1609_22460</name>
</gene>
<proteinExistence type="predicted"/>
<sequence length="306" mass="33946">MPISEETVTFFNRTVTEYDPAEPVTLSDDIVYRLSLDYEDEQTMPELIEEFLGRIDKTQLTALIIGAWSDESDVSSASLVETLVQHAGELPNLRALFIGDMTYEEREISWIVQSDLTPLLSAFPQLEELRVRGTDSLVFQPFTHAKLRTLTIESGGLPSSVAEALAASTMPALAHLELWLGTEGYGFSGDVALYQKLVAKLRTPTLEYLGLRNAEIADALAVWLAGYELVGCLKTLDLSLGTLGDVGAEALFNSPYVPKLQTLDLEHHYISEEWQEKLKSLPITVDLSDPQDEEEDDGDRYVAVSE</sequence>
<keyword evidence="3" id="KW-1185">Reference proteome</keyword>
<dbReference type="SUPFAM" id="SSF52047">
    <property type="entry name" value="RNI-like"/>
    <property type="match status" value="1"/>
</dbReference>
<dbReference type="InterPro" id="IPR047722">
    <property type="entry name" value="STM4015-like"/>
</dbReference>
<name>A0ABX0MEQ5_9BURK</name>
<feature type="region of interest" description="Disordered" evidence="1">
    <location>
        <begin position="287"/>
        <end position="306"/>
    </location>
</feature>
<dbReference type="Pfam" id="PF13516">
    <property type="entry name" value="LRR_6"/>
    <property type="match status" value="1"/>
</dbReference>
<dbReference type="EMBL" id="VVIW01000015">
    <property type="protein sequence ID" value="NHZ42915.1"/>
    <property type="molecule type" value="Genomic_DNA"/>
</dbReference>
<protein>
    <recommendedName>
        <fullName evidence="4">Leucine-rich repeat domain-containing protein</fullName>
    </recommendedName>
</protein>
<organism evidence="2 3">
    <name type="scientific">Massilia aquatica</name>
    <dbReference type="NCBI Taxonomy" id="2609000"/>
    <lineage>
        <taxon>Bacteria</taxon>
        <taxon>Pseudomonadati</taxon>
        <taxon>Pseudomonadota</taxon>
        <taxon>Betaproteobacteria</taxon>
        <taxon>Burkholderiales</taxon>
        <taxon>Oxalobacteraceae</taxon>
        <taxon>Telluria group</taxon>
        <taxon>Massilia</taxon>
    </lineage>
</organism>
<reference evidence="2 3" key="1">
    <citation type="submission" date="2019-09" db="EMBL/GenBank/DDBJ databases">
        <title>Taxonomy of Antarctic Massilia spp.: description of Massilia rubra sp. nov., Massilia aquatica sp. nov., Massilia mucilaginosa sp. nov., Massilia frigida sp. nov. isolated from streams, lakes and regoliths.</title>
        <authorList>
            <person name="Holochova P."/>
            <person name="Sedlacek I."/>
            <person name="Kralova S."/>
            <person name="Maslanova I."/>
            <person name="Busse H.-J."/>
            <person name="Stankova E."/>
            <person name="Vrbovska V."/>
            <person name="Kovarovic V."/>
            <person name="Bartak M."/>
            <person name="Svec P."/>
            <person name="Pantucek R."/>
        </authorList>
    </citation>
    <scope>NUCLEOTIDE SEQUENCE [LARGE SCALE GENOMIC DNA]</scope>
    <source>
        <strain evidence="2 3">CCM 8693</strain>
    </source>
</reference>
<dbReference type="NCBIfam" id="NF038076">
    <property type="entry name" value="fam_STM4015"/>
    <property type="match status" value="1"/>
</dbReference>
<evidence type="ECO:0000313" key="3">
    <source>
        <dbReference type="Proteomes" id="UP000819052"/>
    </source>
</evidence>
<dbReference type="InterPro" id="IPR001611">
    <property type="entry name" value="Leu-rich_rpt"/>
</dbReference>
<dbReference type="RefSeq" id="WP_167078903.1">
    <property type="nucleotide sequence ID" value="NZ_VVIW01000015.1"/>
</dbReference>
<evidence type="ECO:0008006" key="4">
    <source>
        <dbReference type="Google" id="ProtNLM"/>
    </source>
</evidence>
<dbReference type="Gene3D" id="3.80.10.10">
    <property type="entry name" value="Ribonuclease Inhibitor"/>
    <property type="match status" value="1"/>
</dbReference>
<dbReference type="Proteomes" id="UP000819052">
    <property type="component" value="Unassembled WGS sequence"/>
</dbReference>
<comment type="caution">
    <text evidence="2">The sequence shown here is derived from an EMBL/GenBank/DDBJ whole genome shotgun (WGS) entry which is preliminary data.</text>
</comment>